<comment type="caution">
    <text evidence="2">The sequence shown here is derived from an EMBL/GenBank/DDBJ whole genome shotgun (WGS) entry which is preliminary data.</text>
</comment>
<dbReference type="InterPro" id="IPR035093">
    <property type="entry name" value="RelE/ParE_toxin_dom_sf"/>
</dbReference>
<sequence length="110" mass="12901">MRPREVLLLDDAIADLRDIRQHIYEVSRSRTVADKYLKRLRYGLRHLDYTAEACPRYRREDGGETPYRFTPLGHYIAFFIVEDDVVKVDRILHSRRDFGRALGGSGLGYN</sequence>
<evidence type="ECO:0000313" key="2">
    <source>
        <dbReference type="EMBL" id="MCI2242791.1"/>
    </source>
</evidence>
<dbReference type="InterPro" id="IPR007712">
    <property type="entry name" value="RelE/ParE_toxin"/>
</dbReference>
<organism evidence="2 3">
    <name type="scientific">Adlercreutzia faecimuris</name>
    <dbReference type="NCBI Taxonomy" id="2897341"/>
    <lineage>
        <taxon>Bacteria</taxon>
        <taxon>Bacillati</taxon>
        <taxon>Actinomycetota</taxon>
        <taxon>Coriobacteriia</taxon>
        <taxon>Eggerthellales</taxon>
        <taxon>Eggerthellaceae</taxon>
        <taxon>Adlercreutzia</taxon>
    </lineage>
</organism>
<evidence type="ECO:0000313" key="3">
    <source>
        <dbReference type="Proteomes" id="UP001430755"/>
    </source>
</evidence>
<proteinExistence type="predicted"/>
<name>A0ABS9WK75_9ACTN</name>
<protein>
    <submittedName>
        <fullName evidence="2">Type II toxin-antitoxin system RelE/ParE family toxin</fullName>
    </submittedName>
</protein>
<evidence type="ECO:0000256" key="1">
    <source>
        <dbReference type="ARBA" id="ARBA00022649"/>
    </source>
</evidence>
<reference evidence="2" key="1">
    <citation type="submission" date="2021-11" db="EMBL/GenBank/DDBJ databases">
        <title>A Novel Adlercreutzia Species, isolated from a Allomyrina dichotoma larva feces.</title>
        <authorList>
            <person name="Suh M.K."/>
        </authorList>
    </citation>
    <scope>NUCLEOTIDE SEQUENCE</scope>
    <source>
        <strain evidence="2">JBNU-10</strain>
    </source>
</reference>
<dbReference type="EMBL" id="JAJMLW010000004">
    <property type="protein sequence ID" value="MCI2242791.1"/>
    <property type="molecule type" value="Genomic_DNA"/>
</dbReference>
<dbReference type="Gene3D" id="3.30.2310.20">
    <property type="entry name" value="RelE-like"/>
    <property type="match status" value="1"/>
</dbReference>
<keyword evidence="1" id="KW-1277">Toxin-antitoxin system</keyword>
<keyword evidence="3" id="KW-1185">Reference proteome</keyword>
<gene>
    <name evidence="2" type="ORF">LPT13_10585</name>
</gene>
<dbReference type="Proteomes" id="UP001430755">
    <property type="component" value="Unassembled WGS sequence"/>
</dbReference>
<dbReference type="RefSeq" id="WP_242166322.1">
    <property type="nucleotide sequence ID" value="NZ_JAJMLW010000004.1"/>
</dbReference>
<dbReference type="Pfam" id="PF05016">
    <property type="entry name" value="ParE_toxin"/>
    <property type="match status" value="1"/>
</dbReference>
<accession>A0ABS9WK75</accession>